<comment type="caution">
    <text evidence="1">The sequence shown here is derived from an EMBL/GenBank/DDBJ whole genome shotgun (WGS) entry which is preliminary data.</text>
</comment>
<sequence length="293" mass="35401">MPRFINMIRKFFIFILLVQFSQIALAQSKKKKNKAEDPDSSGVVSDILMPTNLPLLLFDERERKEKKKKEKKSNRKNIYYGERTKRVRIRTNFRSQSQLQNFFITTQRKVVDPYIRDIFWYDKKDNMVRTKDFDPSKGYLLHGPYTKYINETVIEEGNFYYGTRHGIWLKFDDKSVLLDKLHFSEGWPKDSRVTYYNQASQQIETLTPIEYELKEGNFFHFFEDGQIAVSGEYHFGEKVGLWTEYWNHKNKVVKKREIQYQEQPFTKNFRPFIRAEWDKDGNLVYRNEERARN</sequence>
<keyword evidence="2" id="KW-1185">Reference proteome</keyword>
<organism evidence="1 2">
    <name type="scientific">Cecembia calidifontis</name>
    <dbReference type="NCBI Taxonomy" id="1187080"/>
    <lineage>
        <taxon>Bacteria</taxon>
        <taxon>Pseudomonadati</taxon>
        <taxon>Bacteroidota</taxon>
        <taxon>Cytophagia</taxon>
        <taxon>Cytophagales</taxon>
        <taxon>Cyclobacteriaceae</taxon>
        <taxon>Cecembia</taxon>
    </lineage>
</organism>
<gene>
    <name evidence="1" type="ORF">BC751_0006</name>
</gene>
<dbReference type="AlphaFoldDB" id="A0A4V2F5Z2"/>
<proteinExistence type="predicted"/>
<name>A0A4V2F5Z2_9BACT</name>
<dbReference type="Proteomes" id="UP000292209">
    <property type="component" value="Unassembled WGS sequence"/>
</dbReference>
<accession>A0A4V2F5Z2</accession>
<dbReference type="SUPFAM" id="SSF82185">
    <property type="entry name" value="Histone H3 K4-specific methyltransferase SET7/9 N-terminal domain"/>
    <property type="match status" value="1"/>
</dbReference>
<dbReference type="EMBL" id="SGXG01000001">
    <property type="protein sequence ID" value="RZS94509.1"/>
    <property type="molecule type" value="Genomic_DNA"/>
</dbReference>
<reference evidence="1 2" key="1">
    <citation type="submission" date="2019-02" db="EMBL/GenBank/DDBJ databases">
        <title>Genomic Encyclopedia of Archaeal and Bacterial Type Strains, Phase II (KMG-II): from individual species to whole genera.</title>
        <authorList>
            <person name="Goeker M."/>
        </authorList>
    </citation>
    <scope>NUCLEOTIDE SEQUENCE [LARGE SCALE GENOMIC DNA]</scope>
    <source>
        <strain evidence="1 2">DSM 21411</strain>
    </source>
</reference>
<evidence type="ECO:0008006" key="3">
    <source>
        <dbReference type="Google" id="ProtNLM"/>
    </source>
</evidence>
<protein>
    <recommendedName>
        <fullName evidence="3">Antitoxin component YwqK of YwqJK toxin-antitoxin module</fullName>
    </recommendedName>
</protein>
<evidence type="ECO:0000313" key="2">
    <source>
        <dbReference type="Proteomes" id="UP000292209"/>
    </source>
</evidence>
<evidence type="ECO:0000313" key="1">
    <source>
        <dbReference type="EMBL" id="RZS94509.1"/>
    </source>
</evidence>